<sequence>MKLTKRLYISNEEVHLSSAMLSLKLSLGGKAIFVIEANEEPQRLDLVRLDIGYEPDLYIYFEGYIDKVQPAQNGFYKITVKENSGILSQSWPISIEHPTAIEILNQLETLTGLEFYYPDKAYMQTAIPNFVHHGNGYQCLDKLAKAFQINDAIWFQADDQRVFIGAFEDSMFYQKPMTIADEFTSRQTANSVSFVPFPMLRPGRELNGHRITRVDLINEEMTAYWKPTSSETEAKKQEIYRYFPELTAGYHLPMFGRVEAVRDCASVGDKNEPFRPRYAVDVQILNENLEPNTSIPVYRSIPLPVNVSGHEAGNMAYPLEGTMVEIAFAYGRSDRPVIRGIYGREYPLPSIEPGELLQQQREEVSHRIDAAGNITEQTDQTHTLKSFKRSDEAYQYQGSFGSHQLDIMEHSIENIVGKKLIEALGAIELLAGDNIELGSLGNMHIATAGEMIEVIGKHRRSITGDFQWLQAPETWLGSYQENVLILLSELMRVVKELSDTLAAHTHTSPETGALTSAPNQSGTITGHGEDSWSLKERLDPITKT</sequence>
<gene>
    <name evidence="2" type="ORF">EES38_05415</name>
</gene>
<proteinExistence type="predicted"/>
<reference evidence="2 3" key="1">
    <citation type="submission" date="2018-11" db="EMBL/GenBank/DDBJ databases">
        <title>Vibrio LJC006 sp. nov., isolated from seawater during the bloom of the enteromorpha.</title>
        <authorList>
            <person name="Liang J."/>
        </authorList>
    </citation>
    <scope>NUCLEOTIDE SEQUENCE [LARGE SCALE GENOMIC DNA]</scope>
    <source>
        <strain evidence="2 3">LJC006</strain>
    </source>
</reference>
<dbReference type="AlphaFoldDB" id="A0A3N9TJD9"/>
<dbReference type="RefSeq" id="WP_124936165.1">
    <property type="nucleotide sequence ID" value="NZ_RJVQ01000002.1"/>
</dbReference>
<feature type="compositionally biased region" description="Polar residues" evidence="1">
    <location>
        <begin position="505"/>
        <end position="524"/>
    </location>
</feature>
<dbReference type="Proteomes" id="UP000281112">
    <property type="component" value="Unassembled WGS sequence"/>
</dbReference>
<feature type="region of interest" description="Disordered" evidence="1">
    <location>
        <begin position="505"/>
        <end position="544"/>
    </location>
</feature>
<feature type="compositionally biased region" description="Basic and acidic residues" evidence="1">
    <location>
        <begin position="527"/>
        <end position="544"/>
    </location>
</feature>
<evidence type="ECO:0008006" key="4">
    <source>
        <dbReference type="Google" id="ProtNLM"/>
    </source>
</evidence>
<dbReference type="EMBL" id="RJVQ01000002">
    <property type="protein sequence ID" value="RQW64044.1"/>
    <property type="molecule type" value="Genomic_DNA"/>
</dbReference>
<keyword evidence="3" id="KW-1185">Reference proteome</keyword>
<dbReference type="OrthoDB" id="5812814at2"/>
<dbReference type="SUPFAM" id="SSF69255">
    <property type="entry name" value="gp5 N-terminal domain-like"/>
    <property type="match status" value="1"/>
</dbReference>
<evidence type="ECO:0000313" key="2">
    <source>
        <dbReference type="EMBL" id="RQW64044.1"/>
    </source>
</evidence>
<accession>A0A3N9TJD9</accession>
<name>A0A3N9TJD9_9VIBR</name>
<evidence type="ECO:0000313" key="3">
    <source>
        <dbReference type="Proteomes" id="UP000281112"/>
    </source>
</evidence>
<evidence type="ECO:0000256" key="1">
    <source>
        <dbReference type="SAM" id="MobiDB-lite"/>
    </source>
</evidence>
<organism evidence="2 3">
    <name type="scientific">Vibrio viridaestus</name>
    <dbReference type="NCBI Taxonomy" id="2487322"/>
    <lineage>
        <taxon>Bacteria</taxon>
        <taxon>Pseudomonadati</taxon>
        <taxon>Pseudomonadota</taxon>
        <taxon>Gammaproteobacteria</taxon>
        <taxon>Vibrionales</taxon>
        <taxon>Vibrionaceae</taxon>
        <taxon>Vibrio</taxon>
    </lineage>
</organism>
<protein>
    <recommendedName>
        <fullName evidence="4">Gp5/Type VI secretion system Vgr protein OB-fold domain-containing protein</fullName>
    </recommendedName>
</protein>
<comment type="caution">
    <text evidence="2">The sequence shown here is derived from an EMBL/GenBank/DDBJ whole genome shotgun (WGS) entry which is preliminary data.</text>
</comment>